<keyword evidence="1" id="KW-0812">Transmembrane</keyword>
<organism evidence="2 3">
    <name type="scientific">Delitschia confertaspora ATCC 74209</name>
    <dbReference type="NCBI Taxonomy" id="1513339"/>
    <lineage>
        <taxon>Eukaryota</taxon>
        <taxon>Fungi</taxon>
        <taxon>Dikarya</taxon>
        <taxon>Ascomycota</taxon>
        <taxon>Pezizomycotina</taxon>
        <taxon>Dothideomycetes</taxon>
        <taxon>Pleosporomycetidae</taxon>
        <taxon>Pleosporales</taxon>
        <taxon>Delitschiaceae</taxon>
        <taxon>Delitschia</taxon>
    </lineage>
</organism>
<feature type="transmembrane region" description="Helical" evidence="1">
    <location>
        <begin position="176"/>
        <end position="196"/>
    </location>
</feature>
<comment type="caution">
    <text evidence="2">The sequence shown here is derived from an EMBL/GenBank/DDBJ whole genome shotgun (WGS) entry which is preliminary data.</text>
</comment>
<proteinExistence type="predicted"/>
<dbReference type="AlphaFoldDB" id="A0A9P4JT85"/>
<dbReference type="PANTHER" id="PTHR34414">
    <property type="entry name" value="HET DOMAIN-CONTAINING PROTEIN-RELATED"/>
    <property type="match status" value="1"/>
</dbReference>
<sequence>MAPRLWIMTTFSSANINPLHRQRVKGREIVITEEPRLHLVWIHHRIFVKPLPRYLLSHEFWEIYLDRNSDANRLGNSQSDIRRAATGFLRTYLYLIQHESDFNIAQEMSLIPKEVDWPSFCLFVSELDDIEDFAVSTRYCYGELRLTRLNFYAPFLLRKFYFEHIYAQYGEFFSRLYGPILFAFAIVSTILNSMQVALAAEQLVAVHWDSFLHVSLWFSIVSLVGAAIISLWFVLLWLWLFTDEWVFTVRRKMEKKRETRTTSSC</sequence>
<accession>A0A9P4JT85</accession>
<dbReference type="Pfam" id="PF20246">
    <property type="entry name" value="DUF6601"/>
    <property type="match status" value="1"/>
</dbReference>
<keyword evidence="3" id="KW-1185">Reference proteome</keyword>
<dbReference type="OrthoDB" id="5086500at2759"/>
<gene>
    <name evidence="2" type="ORF">GQ43DRAFT_362993</name>
</gene>
<name>A0A9P4JT85_9PLEO</name>
<evidence type="ECO:0000313" key="3">
    <source>
        <dbReference type="Proteomes" id="UP000799536"/>
    </source>
</evidence>
<evidence type="ECO:0000313" key="2">
    <source>
        <dbReference type="EMBL" id="KAF2205141.1"/>
    </source>
</evidence>
<protein>
    <submittedName>
        <fullName evidence="2">Uncharacterized protein</fullName>
    </submittedName>
</protein>
<keyword evidence="1" id="KW-0472">Membrane</keyword>
<keyword evidence="1" id="KW-1133">Transmembrane helix</keyword>
<dbReference type="Proteomes" id="UP000799536">
    <property type="component" value="Unassembled WGS sequence"/>
</dbReference>
<dbReference type="PANTHER" id="PTHR34414:SF1">
    <property type="entry name" value="SUBTILISIN-LIKE SERINE PROTEASE"/>
    <property type="match status" value="1"/>
</dbReference>
<feature type="transmembrane region" description="Helical" evidence="1">
    <location>
        <begin position="216"/>
        <end position="241"/>
    </location>
</feature>
<evidence type="ECO:0000256" key="1">
    <source>
        <dbReference type="SAM" id="Phobius"/>
    </source>
</evidence>
<reference evidence="2" key="1">
    <citation type="journal article" date="2020" name="Stud. Mycol.">
        <title>101 Dothideomycetes genomes: a test case for predicting lifestyles and emergence of pathogens.</title>
        <authorList>
            <person name="Haridas S."/>
            <person name="Albert R."/>
            <person name="Binder M."/>
            <person name="Bloem J."/>
            <person name="Labutti K."/>
            <person name="Salamov A."/>
            <person name="Andreopoulos B."/>
            <person name="Baker S."/>
            <person name="Barry K."/>
            <person name="Bills G."/>
            <person name="Bluhm B."/>
            <person name="Cannon C."/>
            <person name="Castanera R."/>
            <person name="Culley D."/>
            <person name="Daum C."/>
            <person name="Ezra D."/>
            <person name="Gonzalez J."/>
            <person name="Henrissat B."/>
            <person name="Kuo A."/>
            <person name="Liang C."/>
            <person name="Lipzen A."/>
            <person name="Lutzoni F."/>
            <person name="Magnuson J."/>
            <person name="Mondo S."/>
            <person name="Nolan M."/>
            <person name="Ohm R."/>
            <person name="Pangilinan J."/>
            <person name="Park H.-J."/>
            <person name="Ramirez L."/>
            <person name="Alfaro M."/>
            <person name="Sun H."/>
            <person name="Tritt A."/>
            <person name="Yoshinaga Y."/>
            <person name="Zwiers L.-H."/>
            <person name="Turgeon B."/>
            <person name="Goodwin S."/>
            <person name="Spatafora J."/>
            <person name="Crous P."/>
            <person name="Grigoriev I."/>
        </authorList>
    </citation>
    <scope>NUCLEOTIDE SEQUENCE</scope>
    <source>
        <strain evidence="2">ATCC 74209</strain>
    </source>
</reference>
<dbReference type="EMBL" id="ML993861">
    <property type="protein sequence ID" value="KAF2205141.1"/>
    <property type="molecule type" value="Genomic_DNA"/>
</dbReference>
<dbReference type="InterPro" id="IPR046536">
    <property type="entry name" value="DUF6601"/>
</dbReference>